<dbReference type="PANTHER" id="PTHR30026:SF20">
    <property type="entry name" value="OUTER MEMBRANE PROTEIN TOLC"/>
    <property type="match status" value="1"/>
</dbReference>
<reference evidence="8 9" key="1">
    <citation type="submission" date="2018-04" db="EMBL/GenBank/DDBJ databases">
        <title>Sphingobacterium cortibacter sp. nov.</title>
        <authorList>
            <person name="Li Y."/>
        </authorList>
    </citation>
    <scope>NUCLEOTIDE SEQUENCE [LARGE SCALE GENOMIC DNA]</scope>
    <source>
        <strain evidence="8 9">2c-3</strain>
    </source>
</reference>
<accession>A0A2T8HL56</accession>
<comment type="similarity">
    <text evidence="2">Belongs to the outer membrane factor (OMF) (TC 1.B.17) family.</text>
</comment>
<comment type="caution">
    <text evidence="8">The sequence shown here is derived from an EMBL/GenBank/DDBJ whole genome shotgun (WGS) entry which is preliminary data.</text>
</comment>
<evidence type="ECO:0000313" key="8">
    <source>
        <dbReference type="EMBL" id="PVH26174.1"/>
    </source>
</evidence>
<dbReference type="GO" id="GO:0015288">
    <property type="term" value="F:porin activity"/>
    <property type="evidence" value="ECO:0007669"/>
    <property type="project" value="TreeGrafter"/>
</dbReference>
<dbReference type="GO" id="GO:0015562">
    <property type="term" value="F:efflux transmembrane transporter activity"/>
    <property type="evidence" value="ECO:0007669"/>
    <property type="project" value="InterPro"/>
</dbReference>
<comment type="subcellular location">
    <subcellularLocation>
        <location evidence="1">Cell outer membrane</location>
    </subcellularLocation>
</comment>
<evidence type="ECO:0000256" key="1">
    <source>
        <dbReference type="ARBA" id="ARBA00004442"/>
    </source>
</evidence>
<keyword evidence="5" id="KW-0812">Transmembrane</keyword>
<evidence type="ECO:0000256" key="3">
    <source>
        <dbReference type="ARBA" id="ARBA00022448"/>
    </source>
</evidence>
<evidence type="ECO:0000256" key="5">
    <source>
        <dbReference type="ARBA" id="ARBA00022692"/>
    </source>
</evidence>
<proteinExistence type="inferred from homology"/>
<keyword evidence="4" id="KW-1134">Transmembrane beta strand</keyword>
<dbReference type="GO" id="GO:1990281">
    <property type="term" value="C:efflux pump complex"/>
    <property type="evidence" value="ECO:0007669"/>
    <property type="project" value="TreeGrafter"/>
</dbReference>
<evidence type="ECO:0000256" key="2">
    <source>
        <dbReference type="ARBA" id="ARBA00007613"/>
    </source>
</evidence>
<evidence type="ECO:0000256" key="7">
    <source>
        <dbReference type="ARBA" id="ARBA00023237"/>
    </source>
</evidence>
<organism evidence="8 9">
    <name type="scientific">Sphingobacterium corticibacter</name>
    <dbReference type="NCBI Taxonomy" id="2171749"/>
    <lineage>
        <taxon>Bacteria</taxon>
        <taxon>Pseudomonadati</taxon>
        <taxon>Bacteroidota</taxon>
        <taxon>Sphingobacteriia</taxon>
        <taxon>Sphingobacteriales</taxon>
        <taxon>Sphingobacteriaceae</taxon>
        <taxon>Sphingobacterium</taxon>
    </lineage>
</organism>
<dbReference type="AlphaFoldDB" id="A0A2T8HL56"/>
<dbReference type="GO" id="GO:0009279">
    <property type="term" value="C:cell outer membrane"/>
    <property type="evidence" value="ECO:0007669"/>
    <property type="project" value="UniProtKB-SubCell"/>
</dbReference>
<dbReference type="InterPro" id="IPR003423">
    <property type="entry name" value="OMP_efflux"/>
</dbReference>
<keyword evidence="3" id="KW-0813">Transport</keyword>
<dbReference type="InterPro" id="IPR051906">
    <property type="entry name" value="TolC-like"/>
</dbReference>
<dbReference type="EMBL" id="QDKG01000001">
    <property type="protein sequence ID" value="PVH26174.1"/>
    <property type="molecule type" value="Genomic_DNA"/>
</dbReference>
<keyword evidence="7" id="KW-0998">Cell outer membrane</keyword>
<gene>
    <name evidence="8" type="ORF">DC487_00675</name>
</gene>
<keyword evidence="6" id="KW-0472">Membrane</keyword>
<evidence type="ECO:0008006" key="10">
    <source>
        <dbReference type="Google" id="ProtNLM"/>
    </source>
</evidence>
<dbReference type="PANTHER" id="PTHR30026">
    <property type="entry name" value="OUTER MEMBRANE PROTEIN TOLC"/>
    <property type="match status" value="1"/>
</dbReference>
<evidence type="ECO:0000256" key="6">
    <source>
        <dbReference type="ARBA" id="ARBA00023136"/>
    </source>
</evidence>
<dbReference type="SUPFAM" id="SSF56954">
    <property type="entry name" value="Outer membrane efflux proteins (OEP)"/>
    <property type="match status" value="1"/>
</dbReference>
<dbReference type="Proteomes" id="UP000245627">
    <property type="component" value="Unassembled WGS sequence"/>
</dbReference>
<sequence length="443" mass="50425">MQTITIMWYKLILLIVTLITYITQAFAQVDSVRSLSDCLELAVANNPTLRQSALDLRTNDIQYKQAKQILIPTLNGGISHGISTGRNVDPTTNLFVEETVNSGNVNLNSGLSLLNGFRILHDIRGRSSAREAGKLEFDGQINVLKLDVITAYIQVLTAEDLVTQTVQQFEVTKERLRNAEVMHREGAMAPGDYYDIKGEYSANLNTIEQNRQILNNTRTELATLLSVPVQYIASLRRIDIPAQMQVVDNERLYELARMNLPQFQAWEWRKKEAESAIKSERSGFFPSLRFDAGLTTRYSSLNSSPYTTQARDFLGRFVSVGLNIPIFNQFTVRNRVDLAKVDLERVKYEEQIALNTLRENTAKAVFNLDIARKNVDNLQQQEQSYAEAFRVAQLQFDLGATNSVIYLTAKNKLENAQNQLVIKRYEWLLQKYINDFYSGSLDL</sequence>
<name>A0A2T8HL56_9SPHI</name>
<evidence type="ECO:0000313" key="9">
    <source>
        <dbReference type="Proteomes" id="UP000245627"/>
    </source>
</evidence>
<evidence type="ECO:0000256" key="4">
    <source>
        <dbReference type="ARBA" id="ARBA00022452"/>
    </source>
</evidence>
<dbReference type="Pfam" id="PF02321">
    <property type="entry name" value="OEP"/>
    <property type="match status" value="2"/>
</dbReference>
<protein>
    <recommendedName>
        <fullName evidence="10">TolC family protein</fullName>
    </recommendedName>
</protein>
<dbReference type="OrthoDB" id="9811587at2"/>
<dbReference type="Gene3D" id="1.20.1600.10">
    <property type="entry name" value="Outer membrane efflux proteins (OEP)"/>
    <property type="match status" value="1"/>
</dbReference>
<keyword evidence="9" id="KW-1185">Reference proteome</keyword>